<keyword evidence="4" id="KW-1185">Reference proteome</keyword>
<comment type="caution">
    <text evidence="3">The sequence shown here is derived from an EMBL/GenBank/DDBJ whole genome shotgun (WGS) entry which is preliminary data.</text>
</comment>
<dbReference type="EMBL" id="BPRB01000316">
    <property type="protein sequence ID" value="GJE62394.1"/>
    <property type="molecule type" value="Genomic_DNA"/>
</dbReference>
<evidence type="ECO:0000313" key="3">
    <source>
        <dbReference type="EMBL" id="GJE62394.1"/>
    </source>
</evidence>
<evidence type="ECO:0000256" key="1">
    <source>
        <dbReference type="SAM" id="SignalP"/>
    </source>
</evidence>
<gene>
    <name evidence="3" type="ORF">MPOCJGCO_4527</name>
</gene>
<dbReference type="RefSeq" id="WP_238185029.1">
    <property type="nucleotide sequence ID" value="NZ_BPRB01000316.1"/>
</dbReference>
<accession>A0ABQ4U5K5</accession>
<keyword evidence="1" id="KW-0732">Signal</keyword>
<reference evidence="3" key="2">
    <citation type="submission" date="2021-08" db="EMBL/GenBank/DDBJ databases">
        <authorList>
            <person name="Tani A."/>
            <person name="Ola A."/>
            <person name="Ogura Y."/>
            <person name="Katsura K."/>
            <person name="Hayashi T."/>
        </authorList>
    </citation>
    <scope>NUCLEOTIDE SEQUENCE</scope>
    <source>
        <strain evidence="3">DSM 23632</strain>
    </source>
</reference>
<dbReference type="Pfam" id="PF13628">
    <property type="entry name" value="DUF4142"/>
    <property type="match status" value="2"/>
</dbReference>
<reference evidence="3" key="1">
    <citation type="journal article" date="2021" name="Front. Microbiol.">
        <title>Comprehensive Comparative Genomics and Phenotyping of Methylobacterium Species.</title>
        <authorList>
            <person name="Alessa O."/>
            <person name="Ogura Y."/>
            <person name="Fujitani Y."/>
            <person name="Takami H."/>
            <person name="Hayashi T."/>
            <person name="Sahin N."/>
            <person name="Tani A."/>
        </authorList>
    </citation>
    <scope>NUCLEOTIDE SEQUENCE</scope>
    <source>
        <strain evidence="3">DSM 23632</strain>
    </source>
</reference>
<protein>
    <recommendedName>
        <fullName evidence="2">DUF4142 domain-containing protein</fullName>
    </recommendedName>
</protein>
<feature type="domain" description="DUF4142" evidence="2">
    <location>
        <begin position="160"/>
        <end position="233"/>
    </location>
</feature>
<sequence>MLKNYAALSALVVAVSTPALAQGAGDFRLQAMQANAFEIQSSQIALSKSRNPQIRSYAQEAIRDHRSANVALAGGDRNYVAAQGGAIGGPGDLIGAPLAVAGGAVGAATGAAAGVVGGTLNGGPVAGIQGAGSGAARGAAAGSRLGRGDVDETAGSTIVQPNPEQQAMLAELSATPSGARFDRLYVSQQIRSHQMAVGMTQAYASSGPNPALRTYAQQALPVYEQHYRHAQRLPGAGAM</sequence>
<dbReference type="Gene3D" id="1.20.1260.10">
    <property type="match status" value="1"/>
</dbReference>
<feature type="signal peptide" evidence="1">
    <location>
        <begin position="1"/>
        <end position="21"/>
    </location>
</feature>
<feature type="domain" description="DUF4142" evidence="2">
    <location>
        <begin position="27"/>
        <end position="73"/>
    </location>
</feature>
<proteinExistence type="predicted"/>
<dbReference type="Proteomes" id="UP001055057">
    <property type="component" value="Unassembled WGS sequence"/>
</dbReference>
<dbReference type="InterPro" id="IPR012347">
    <property type="entry name" value="Ferritin-like"/>
</dbReference>
<dbReference type="InterPro" id="IPR025419">
    <property type="entry name" value="DUF4142"/>
</dbReference>
<organism evidence="3 4">
    <name type="scientific">Methylobacterium trifolii</name>
    <dbReference type="NCBI Taxonomy" id="1003092"/>
    <lineage>
        <taxon>Bacteria</taxon>
        <taxon>Pseudomonadati</taxon>
        <taxon>Pseudomonadota</taxon>
        <taxon>Alphaproteobacteria</taxon>
        <taxon>Hyphomicrobiales</taxon>
        <taxon>Methylobacteriaceae</taxon>
        <taxon>Methylobacterium</taxon>
    </lineage>
</organism>
<dbReference type="PANTHER" id="PTHR38593">
    <property type="entry name" value="BLR2558 PROTEIN"/>
    <property type="match status" value="1"/>
</dbReference>
<evidence type="ECO:0000313" key="4">
    <source>
        <dbReference type="Proteomes" id="UP001055057"/>
    </source>
</evidence>
<name>A0ABQ4U5K5_9HYPH</name>
<dbReference type="PANTHER" id="PTHR38593:SF1">
    <property type="entry name" value="BLR2558 PROTEIN"/>
    <property type="match status" value="1"/>
</dbReference>
<evidence type="ECO:0000259" key="2">
    <source>
        <dbReference type="Pfam" id="PF13628"/>
    </source>
</evidence>
<feature type="chain" id="PRO_5047479520" description="DUF4142 domain-containing protein" evidence="1">
    <location>
        <begin position="22"/>
        <end position="239"/>
    </location>
</feature>